<dbReference type="EMBL" id="JBDPZN010000015">
    <property type="protein sequence ID" value="MEO3684507.1"/>
    <property type="molecule type" value="Genomic_DNA"/>
</dbReference>
<comment type="caution">
    <text evidence="2">The sequence shown here is derived from an EMBL/GenBank/DDBJ whole genome shotgun (WGS) entry which is preliminary data.</text>
</comment>
<accession>A0ABV0FUJ3</accession>
<dbReference type="InterPro" id="IPR009838">
    <property type="entry name" value="T4SS_TraL"/>
</dbReference>
<evidence type="ECO:0000313" key="3">
    <source>
        <dbReference type="Proteomes" id="UP001477278"/>
    </source>
</evidence>
<evidence type="ECO:0000256" key="1">
    <source>
        <dbReference type="SAM" id="Phobius"/>
    </source>
</evidence>
<keyword evidence="3" id="KW-1185">Reference proteome</keyword>
<dbReference type="RefSeq" id="WP_182741302.1">
    <property type="nucleotide sequence ID" value="NZ_JBDPZN010000015.1"/>
</dbReference>
<gene>
    <name evidence="2" type="primary">traL</name>
    <name evidence="2" type="ORF">ABHN84_19790</name>
</gene>
<evidence type="ECO:0000313" key="2">
    <source>
        <dbReference type="EMBL" id="MEO3684507.1"/>
    </source>
</evidence>
<keyword evidence="1" id="KW-1133">Transmembrane helix</keyword>
<dbReference type="Proteomes" id="UP001477278">
    <property type="component" value="Unassembled WGS sequence"/>
</dbReference>
<keyword evidence="1" id="KW-0472">Membrane</keyword>
<dbReference type="NCBIfam" id="TIGR02762">
    <property type="entry name" value="TraL_TIGR"/>
    <property type="match status" value="1"/>
</dbReference>
<keyword evidence="1" id="KW-0812">Transmembrane</keyword>
<name>A0ABV0FUJ3_9GAMM</name>
<sequence length="94" mass="11036">MATYRIPYRVNKPLLVLFFTLDQFIPIATAFGLGYTFGAVFESTIFAVMYFKITSYFNENHPRGFVEHVLWYWGVMPLKLGFTVPDPLKREFIK</sequence>
<proteinExistence type="predicted"/>
<protein>
    <submittedName>
        <fullName evidence="2">Type IV conjugative transfer system protein TraL</fullName>
    </submittedName>
</protein>
<organism evidence="2 3">
    <name type="scientific">Shewanella vesiculosa</name>
    <dbReference type="NCBI Taxonomy" id="518738"/>
    <lineage>
        <taxon>Bacteria</taxon>
        <taxon>Pseudomonadati</taxon>
        <taxon>Pseudomonadota</taxon>
        <taxon>Gammaproteobacteria</taxon>
        <taxon>Alteromonadales</taxon>
        <taxon>Shewanellaceae</taxon>
        <taxon>Shewanella</taxon>
    </lineage>
</organism>
<dbReference type="Pfam" id="PF07178">
    <property type="entry name" value="TraL"/>
    <property type="match status" value="1"/>
</dbReference>
<feature type="transmembrane region" description="Helical" evidence="1">
    <location>
        <begin position="24"/>
        <end position="51"/>
    </location>
</feature>
<reference evidence="2 3" key="1">
    <citation type="submission" date="2024-05" db="EMBL/GenBank/DDBJ databases">
        <title>Genome sequencing of Marine Estuary Bacteria, Shewanella vesiculosa and S. baltica, and Pseudomonas syringae.</title>
        <authorList>
            <person name="Gurung A."/>
            <person name="Maclea K.S."/>
        </authorList>
    </citation>
    <scope>NUCLEOTIDE SEQUENCE [LARGE SCALE GENOMIC DNA]</scope>
    <source>
        <strain evidence="2 3">1A</strain>
    </source>
</reference>